<dbReference type="InterPro" id="IPR001245">
    <property type="entry name" value="Ser-Thr/Tyr_kinase_cat_dom"/>
</dbReference>
<evidence type="ECO:0000313" key="12">
    <source>
        <dbReference type="Proteomes" id="UP001485043"/>
    </source>
</evidence>
<dbReference type="PROSITE" id="PS00108">
    <property type="entry name" value="PROTEIN_KINASE_ST"/>
    <property type="match status" value="1"/>
</dbReference>
<keyword evidence="3 6" id="KW-0547">Nucleotide-binding</keyword>
<dbReference type="Gene3D" id="1.10.510.10">
    <property type="entry name" value="Transferase(Phosphotransferase) domain 1"/>
    <property type="match status" value="1"/>
</dbReference>
<accession>A0AAW1RHQ6</accession>
<evidence type="ECO:0000259" key="10">
    <source>
        <dbReference type="PROSITE" id="PS50011"/>
    </source>
</evidence>
<evidence type="ECO:0000256" key="2">
    <source>
        <dbReference type="ARBA" id="ARBA00022679"/>
    </source>
</evidence>
<feature type="domain" description="Protein kinase" evidence="10">
    <location>
        <begin position="222"/>
        <end position="466"/>
    </location>
</feature>
<evidence type="ECO:0000256" key="5">
    <source>
        <dbReference type="ARBA" id="ARBA00022840"/>
    </source>
</evidence>
<name>A0AAW1RHQ6_9CHLO</name>
<dbReference type="AlphaFoldDB" id="A0AAW1RHQ6"/>
<dbReference type="PANTHER" id="PTHR44329">
    <property type="entry name" value="SERINE/THREONINE-PROTEIN KINASE TNNI3K-RELATED"/>
    <property type="match status" value="1"/>
</dbReference>
<dbReference type="InterPro" id="IPR011009">
    <property type="entry name" value="Kinase-like_dom_sf"/>
</dbReference>
<dbReference type="PROSITE" id="PS50011">
    <property type="entry name" value="PROTEIN_KINASE_DOM"/>
    <property type="match status" value="1"/>
</dbReference>
<evidence type="ECO:0000256" key="7">
    <source>
        <dbReference type="RuleBase" id="RU000304"/>
    </source>
</evidence>
<dbReference type="EMBL" id="JALJOV010002194">
    <property type="protein sequence ID" value="KAK9833244.1"/>
    <property type="molecule type" value="Genomic_DNA"/>
</dbReference>
<dbReference type="Pfam" id="PF07714">
    <property type="entry name" value="PK_Tyr_Ser-Thr"/>
    <property type="match status" value="1"/>
</dbReference>
<dbReference type="InterPro" id="IPR051681">
    <property type="entry name" value="Ser/Thr_Kinases-Pseudokinases"/>
</dbReference>
<dbReference type="GO" id="GO:0004674">
    <property type="term" value="F:protein serine/threonine kinase activity"/>
    <property type="evidence" value="ECO:0007669"/>
    <property type="project" value="UniProtKB-KW"/>
</dbReference>
<evidence type="ECO:0000256" key="6">
    <source>
        <dbReference type="PROSITE-ProRule" id="PRU10141"/>
    </source>
</evidence>
<evidence type="ECO:0000313" key="11">
    <source>
        <dbReference type="EMBL" id="KAK9833244.1"/>
    </source>
</evidence>
<evidence type="ECO:0000256" key="8">
    <source>
        <dbReference type="SAM" id="MobiDB-lite"/>
    </source>
</evidence>
<keyword evidence="12" id="KW-1185">Reference proteome</keyword>
<comment type="similarity">
    <text evidence="7">Belongs to the protein kinase superfamily.</text>
</comment>
<feature type="signal peptide" evidence="9">
    <location>
        <begin position="1"/>
        <end position="37"/>
    </location>
</feature>
<sequence>MTVATAFAHAVWPAGALQRLAWLYVLSGVYQRSPVAAQDNNCQYYPSGRFVGCAAPKPGFLGPEQRLGQQAEEDPQPSAKQQYMAAKLTNPFEVPISKTHPTDSTLSQSLSETTTSGVTSTNWTVDGQNHASANSNIAGFVGLQDMEVLASPLETYCISSGTAHLATRKHLQSQRLASSGVANGARSTTSDLMEHVDRELPLDLRGLWQISPKELQIAINSEGRPVVLGRGAFGTVYRGILRGMSAVAVKEVNSPNQHHQERFLREIALMRGCYDENIVAFRGAIVGESRTLLVMQYMENGNLYNLLATAQSDNDWSFRWYGRGAAMALDICKGVAFLHSKSIIHLDLKSPNVLLDEHKKAFVADIGLGKVLGGHDTKASAATWYWAAPEQIEGEPCGTAADVFAYGVILWEICSGESPESRYRRPLRVPEECPMHIKTLVESCCSRAPTERPTISQVFRVLTTQLDLSESDVYDDQIKGV</sequence>
<dbReference type="PROSITE" id="PS00107">
    <property type="entry name" value="PROTEIN_KINASE_ATP"/>
    <property type="match status" value="1"/>
</dbReference>
<gene>
    <name evidence="11" type="ORF">WJX84_000311</name>
</gene>
<feature type="binding site" evidence="6">
    <location>
        <position position="250"/>
    </location>
    <ligand>
        <name>ATP</name>
        <dbReference type="ChEBI" id="CHEBI:30616"/>
    </ligand>
</feature>
<evidence type="ECO:0000256" key="1">
    <source>
        <dbReference type="ARBA" id="ARBA00022527"/>
    </source>
</evidence>
<dbReference type="SUPFAM" id="SSF56112">
    <property type="entry name" value="Protein kinase-like (PK-like)"/>
    <property type="match status" value="1"/>
</dbReference>
<reference evidence="11 12" key="1">
    <citation type="journal article" date="2024" name="Nat. Commun.">
        <title>Phylogenomics reveals the evolutionary origins of lichenization in chlorophyte algae.</title>
        <authorList>
            <person name="Puginier C."/>
            <person name="Libourel C."/>
            <person name="Otte J."/>
            <person name="Skaloud P."/>
            <person name="Haon M."/>
            <person name="Grisel S."/>
            <person name="Petersen M."/>
            <person name="Berrin J.G."/>
            <person name="Delaux P.M."/>
            <person name="Dal Grande F."/>
            <person name="Keller J."/>
        </authorList>
    </citation>
    <scope>NUCLEOTIDE SEQUENCE [LARGE SCALE GENOMIC DNA]</scope>
    <source>
        <strain evidence="11 12">SAG 2523</strain>
    </source>
</reference>
<organism evidence="11 12">
    <name type="scientific">Apatococcus fuscideae</name>
    <dbReference type="NCBI Taxonomy" id="2026836"/>
    <lineage>
        <taxon>Eukaryota</taxon>
        <taxon>Viridiplantae</taxon>
        <taxon>Chlorophyta</taxon>
        <taxon>core chlorophytes</taxon>
        <taxon>Trebouxiophyceae</taxon>
        <taxon>Chlorellales</taxon>
        <taxon>Chlorellaceae</taxon>
        <taxon>Apatococcus</taxon>
    </lineage>
</organism>
<evidence type="ECO:0000256" key="9">
    <source>
        <dbReference type="SAM" id="SignalP"/>
    </source>
</evidence>
<keyword evidence="4" id="KW-0418">Kinase</keyword>
<comment type="caution">
    <text evidence="11">The sequence shown here is derived from an EMBL/GenBank/DDBJ whole genome shotgun (WGS) entry which is preliminary data.</text>
</comment>
<dbReference type="InterPro" id="IPR017441">
    <property type="entry name" value="Protein_kinase_ATP_BS"/>
</dbReference>
<feature type="region of interest" description="Disordered" evidence="8">
    <location>
        <begin position="61"/>
        <end position="80"/>
    </location>
</feature>
<keyword evidence="9" id="KW-0732">Signal</keyword>
<dbReference type="Proteomes" id="UP001485043">
    <property type="component" value="Unassembled WGS sequence"/>
</dbReference>
<keyword evidence="2" id="KW-0808">Transferase</keyword>
<keyword evidence="1 7" id="KW-0723">Serine/threonine-protein kinase</keyword>
<evidence type="ECO:0000256" key="4">
    <source>
        <dbReference type="ARBA" id="ARBA00022777"/>
    </source>
</evidence>
<dbReference type="InterPro" id="IPR000719">
    <property type="entry name" value="Prot_kinase_dom"/>
</dbReference>
<evidence type="ECO:0000256" key="3">
    <source>
        <dbReference type="ARBA" id="ARBA00022741"/>
    </source>
</evidence>
<dbReference type="SMART" id="SM00220">
    <property type="entry name" value="S_TKc"/>
    <property type="match status" value="1"/>
</dbReference>
<proteinExistence type="inferred from homology"/>
<protein>
    <recommendedName>
        <fullName evidence="10">Protein kinase domain-containing protein</fullName>
    </recommendedName>
</protein>
<keyword evidence="5 6" id="KW-0067">ATP-binding</keyword>
<dbReference type="GO" id="GO:0005524">
    <property type="term" value="F:ATP binding"/>
    <property type="evidence" value="ECO:0007669"/>
    <property type="project" value="UniProtKB-UniRule"/>
</dbReference>
<feature type="chain" id="PRO_5043934758" description="Protein kinase domain-containing protein" evidence="9">
    <location>
        <begin position="38"/>
        <end position="481"/>
    </location>
</feature>
<dbReference type="InterPro" id="IPR008271">
    <property type="entry name" value="Ser/Thr_kinase_AS"/>
</dbReference>